<feature type="compositionally biased region" description="Pro residues" evidence="1">
    <location>
        <begin position="148"/>
        <end position="164"/>
    </location>
</feature>
<feature type="compositionally biased region" description="Pro residues" evidence="1">
    <location>
        <begin position="262"/>
        <end position="278"/>
    </location>
</feature>
<feature type="region of interest" description="Disordered" evidence="1">
    <location>
        <begin position="110"/>
        <end position="182"/>
    </location>
</feature>
<proteinExistence type="predicted"/>
<reference evidence="2" key="1">
    <citation type="submission" date="2023-07" db="EMBL/GenBank/DDBJ databases">
        <title>A chromosome-level genome assembly of Lolium multiflorum.</title>
        <authorList>
            <person name="Chen Y."/>
            <person name="Copetti D."/>
            <person name="Kolliker R."/>
            <person name="Studer B."/>
        </authorList>
    </citation>
    <scope>NUCLEOTIDE SEQUENCE</scope>
    <source>
        <strain evidence="2">02402/16</strain>
        <tissue evidence="2">Leaf</tissue>
    </source>
</reference>
<feature type="region of interest" description="Disordered" evidence="1">
    <location>
        <begin position="1"/>
        <end position="22"/>
    </location>
</feature>
<dbReference type="InterPro" id="IPR000048">
    <property type="entry name" value="IQ_motif_EF-hand-BS"/>
</dbReference>
<feature type="compositionally biased region" description="Low complexity" evidence="1">
    <location>
        <begin position="125"/>
        <end position="147"/>
    </location>
</feature>
<keyword evidence="3" id="KW-1185">Reference proteome</keyword>
<dbReference type="EMBL" id="JAUUTY010001218">
    <property type="protein sequence ID" value="KAK1561258.1"/>
    <property type="molecule type" value="Genomic_DNA"/>
</dbReference>
<evidence type="ECO:0000256" key="1">
    <source>
        <dbReference type="SAM" id="MobiDB-lite"/>
    </source>
</evidence>
<dbReference type="SMART" id="SM00015">
    <property type="entry name" value="IQ"/>
    <property type="match status" value="2"/>
</dbReference>
<gene>
    <name evidence="2" type="ORF">QYE76_016665</name>
</gene>
<evidence type="ECO:0000313" key="3">
    <source>
        <dbReference type="Proteomes" id="UP001231189"/>
    </source>
</evidence>
<dbReference type="Proteomes" id="UP001231189">
    <property type="component" value="Unassembled WGS sequence"/>
</dbReference>
<accession>A0AAD8UWA8</accession>
<feature type="region of interest" description="Disordered" evidence="1">
    <location>
        <begin position="253"/>
        <end position="288"/>
    </location>
</feature>
<dbReference type="PROSITE" id="PS50096">
    <property type="entry name" value="IQ"/>
    <property type="match status" value="2"/>
</dbReference>
<name>A0AAD8UWA8_LOLMU</name>
<evidence type="ECO:0000313" key="2">
    <source>
        <dbReference type="EMBL" id="KAK1561258.1"/>
    </source>
</evidence>
<organism evidence="2 3">
    <name type="scientific">Lolium multiflorum</name>
    <name type="common">Italian ryegrass</name>
    <name type="synonym">Lolium perenne subsp. multiflorum</name>
    <dbReference type="NCBI Taxonomy" id="4521"/>
    <lineage>
        <taxon>Eukaryota</taxon>
        <taxon>Viridiplantae</taxon>
        <taxon>Streptophyta</taxon>
        <taxon>Embryophyta</taxon>
        <taxon>Tracheophyta</taxon>
        <taxon>Spermatophyta</taxon>
        <taxon>Magnoliopsida</taxon>
        <taxon>Liliopsida</taxon>
        <taxon>Poales</taxon>
        <taxon>Poaceae</taxon>
        <taxon>BOP clade</taxon>
        <taxon>Pooideae</taxon>
        <taxon>Poodae</taxon>
        <taxon>Poeae</taxon>
        <taxon>Poeae Chloroplast Group 2 (Poeae type)</taxon>
        <taxon>Loliodinae</taxon>
        <taxon>Loliinae</taxon>
        <taxon>Lolium</taxon>
    </lineage>
</organism>
<feature type="compositionally biased region" description="Pro residues" evidence="1">
    <location>
        <begin position="1"/>
        <end position="16"/>
    </location>
</feature>
<dbReference type="AlphaFoldDB" id="A0AAD8UWA8"/>
<dbReference type="Pfam" id="PF00612">
    <property type="entry name" value="IQ"/>
    <property type="match status" value="2"/>
</dbReference>
<sequence>MSSPPPSSSHPPPPHSDVPAVLSPAEITAALRDLTTAVQEIRLFLADPYGPPPPAALLPWQPTLLLSSPPPDVGLLQSPLPLSIISGSGHTSAPGVPLLQQPAAFFPTGTLQQQQQLPPPPTPPLQLLSSPTLSLSFGGQLQQQQLLPSPPTPQQRLLPPPTPSLPFGDVGATLAPGSTSTPPGMPFHQVRFHPSPSPLPAWIAIRHVSAAVRLQAAARGLLVRLQQQQQLPPPPTPPLQLLSSPTLSLSFGGQLQQQQLLPSPPTPQQRLLPPPTPSLPFGGVGATLAPGSTSTPPGMPFHQVRFHPSPSPLPAWIAIRHVSAAVRLQAAARGLLVRRRVREMRDLQLQLLQVALRCATDLDLVRCVGDLGRAVSPTGGGHAVFPAGSDLKVCAIDSHSAGRRHGVTDRSAPRSTTAFRCRPPRGLLLSRWFPWDPGGCTGCSSRTSCVSRWGVVLEYVMGLGPLVLWFA</sequence>
<protein>
    <submittedName>
        <fullName evidence="2">Uncharacterized protein</fullName>
    </submittedName>
</protein>
<dbReference type="Gene3D" id="1.20.5.190">
    <property type="match status" value="1"/>
</dbReference>
<comment type="caution">
    <text evidence="2">The sequence shown here is derived from an EMBL/GenBank/DDBJ whole genome shotgun (WGS) entry which is preliminary data.</text>
</comment>